<feature type="transmembrane region" description="Helical" evidence="1">
    <location>
        <begin position="105"/>
        <end position="126"/>
    </location>
</feature>
<dbReference type="Proteomes" id="UP000233440">
    <property type="component" value="Unassembled WGS sequence"/>
</dbReference>
<feature type="transmembrane region" description="Helical" evidence="1">
    <location>
        <begin position="66"/>
        <end position="84"/>
    </location>
</feature>
<evidence type="ECO:0000256" key="1">
    <source>
        <dbReference type="SAM" id="Phobius"/>
    </source>
</evidence>
<keyword evidence="1" id="KW-0812">Transmembrane</keyword>
<dbReference type="EMBL" id="PIQO01000005">
    <property type="protein sequence ID" value="PKR85255.1"/>
    <property type="molecule type" value="Genomic_DNA"/>
</dbReference>
<reference evidence="2 3" key="1">
    <citation type="submission" date="2017-11" db="EMBL/GenBank/DDBJ databases">
        <title>Bacillus camelliae sp. nov., isolated from pu'er tea.</title>
        <authorList>
            <person name="Niu L."/>
        </authorList>
    </citation>
    <scope>NUCLEOTIDE SEQUENCE [LARGE SCALE GENOMIC DNA]</scope>
    <source>
        <strain evidence="2 3">7578-1</strain>
    </source>
</reference>
<evidence type="ECO:0000313" key="3">
    <source>
        <dbReference type="Proteomes" id="UP000233440"/>
    </source>
</evidence>
<keyword evidence="3" id="KW-1185">Reference proteome</keyword>
<accession>A0A2N3LL01</accession>
<keyword evidence="1" id="KW-0472">Membrane</keyword>
<sequence length="134" mass="16411">MVFNSSPYYSFNLSHSRDANCLEKKEEQKILPFFHKIKWYAGRPPFPYDGEKQTYKVRMTLSNKPTYSWLFFIIRVGCGVRHLIPVVIRIGVPDRVRTHIWEQKYYLYLAVCFYFFYTRHNLLYFLCSKSWKRW</sequence>
<dbReference type="AlphaFoldDB" id="A0A2N3LL01"/>
<comment type="caution">
    <text evidence="2">The sequence shown here is derived from an EMBL/GenBank/DDBJ whole genome shotgun (WGS) entry which is preliminary data.</text>
</comment>
<keyword evidence="1" id="KW-1133">Transmembrane helix</keyword>
<organism evidence="2 3">
    <name type="scientific">Heyndrickxia camelliae</name>
    <dbReference type="NCBI Taxonomy" id="1707093"/>
    <lineage>
        <taxon>Bacteria</taxon>
        <taxon>Bacillati</taxon>
        <taxon>Bacillota</taxon>
        <taxon>Bacilli</taxon>
        <taxon>Bacillales</taxon>
        <taxon>Bacillaceae</taxon>
        <taxon>Heyndrickxia</taxon>
    </lineage>
</organism>
<protein>
    <submittedName>
        <fullName evidence="2">Uncharacterized protein</fullName>
    </submittedName>
</protein>
<name>A0A2N3LL01_9BACI</name>
<evidence type="ECO:0000313" key="2">
    <source>
        <dbReference type="EMBL" id="PKR85255.1"/>
    </source>
</evidence>
<proteinExistence type="predicted"/>
<gene>
    <name evidence="2" type="ORF">CWO92_08635</name>
</gene>